<protein>
    <recommendedName>
        <fullName evidence="3">ATP-binding protein</fullName>
    </recommendedName>
</protein>
<evidence type="ECO:0000313" key="2">
    <source>
        <dbReference type="Proteomes" id="UP000286271"/>
    </source>
</evidence>
<evidence type="ECO:0000313" key="1">
    <source>
        <dbReference type="EMBL" id="RHE89268.1"/>
    </source>
</evidence>
<evidence type="ECO:0008006" key="3">
    <source>
        <dbReference type="Google" id="ProtNLM"/>
    </source>
</evidence>
<gene>
    <name evidence="1" type="ORF">DW707_18570</name>
</gene>
<dbReference type="PANTHER" id="PTHR40396:SF1">
    <property type="entry name" value="ATPASE AAA-TYPE CORE DOMAIN-CONTAINING PROTEIN"/>
    <property type="match status" value="1"/>
</dbReference>
<organism evidence="1 2">
    <name type="scientific">Roseburia inulinivorans</name>
    <dbReference type="NCBI Taxonomy" id="360807"/>
    <lineage>
        <taxon>Bacteria</taxon>
        <taxon>Bacillati</taxon>
        <taxon>Bacillota</taxon>
        <taxon>Clostridia</taxon>
        <taxon>Lachnospirales</taxon>
        <taxon>Lachnospiraceae</taxon>
        <taxon>Roseburia</taxon>
    </lineage>
</organism>
<dbReference type="PANTHER" id="PTHR40396">
    <property type="entry name" value="ATPASE-LIKE PROTEIN"/>
    <property type="match status" value="1"/>
</dbReference>
<dbReference type="EMBL" id="QSKW01000075">
    <property type="protein sequence ID" value="RHE89268.1"/>
    <property type="molecule type" value="Genomic_DNA"/>
</dbReference>
<dbReference type="AlphaFoldDB" id="A0A414L3R9"/>
<reference evidence="1 2" key="1">
    <citation type="submission" date="2018-08" db="EMBL/GenBank/DDBJ databases">
        <title>A genome reference for cultivated species of the human gut microbiota.</title>
        <authorList>
            <person name="Zou Y."/>
            <person name="Xue W."/>
            <person name="Luo G."/>
        </authorList>
    </citation>
    <scope>NUCLEOTIDE SEQUENCE [LARGE SCALE GENOMIC DNA]</scope>
    <source>
        <strain evidence="1 2">AM27-11</strain>
    </source>
</reference>
<dbReference type="SUPFAM" id="SSF52540">
    <property type="entry name" value="P-loop containing nucleoside triphosphate hydrolases"/>
    <property type="match status" value="1"/>
</dbReference>
<dbReference type="RefSeq" id="WP_118930724.1">
    <property type="nucleotide sequence ID" value="NZ_DAWELG010000027.1"/>
</dbReference>
<comment type="caution">
    <text evidence="1">The sequence shown here is derived from an EMBL/GenBank/DDBJ whole genome shotgun (WGS) entry which is preliminary data.</text>
</comment>
<dbReference type="InterPro" id="IPR027417">
    <property type="entry name" value="P-loop_NTPase"/>
</dbReference>
<dbReference type="Proteomes" id="UP000286271">
    <property type="component" value="Unassembled WGS sequence"/>
</dbReference>
<sequence>MKPLFYLLSLKISGIKNIEVPIELNFYKKTINNSDFDPEKYRIKAIYGENGSGKTAIITAVKILQNFLTDKNYLIDSDNQKILVETINKKTHSGFIECEVYTDFGGEKNILKYTISFEIGIDNRCHILSEKLEQKKGNYTKNSYNLVFETADGVLLQLGNDEMFHEIKEKSLNLLGMQTLAVSIFTMKDLKEKYRQNDEMYYISLLILFGLSLNVSIDEADDHKNYFLREEIKTLALTEAGKGEDKLYYHLTDWGNSGQISANLILKNKFEKFEKKISRMCAFVQIFKPELCDIAIEKKDYDQFYKYNLRMIYKDYTLDQEFESRGIKKIMELFEYLDMSADGQITFIDELDANINDVYLDKLIEYFILYGNGQLCFTAHNLSPMSLLKRNKESINFISSINTVHTWANNGNQTPARAYRNGFIEDSPFNVDASDFLGILGGDDE</sequence>
<proteinExistence type="predicted"/>
<name>A0A414L3R9_9FIRM</name>
<accession>A0A414L3R9</accession>
<dbReference type="Gene3D" id="3.40.50.300">
    <property type="entry name" value="P-loop containing nucleotide triphosphate hydrolases"/>
    <property type="match status" value="1"/>
</dbReference>